<dbReference type="CDD" id="cd22275">
    <property type="entry name" value="DPBB_EXPB_N"/>
    <property type="match status" value="1"/>
</dbReference>
<protein>
    <recommendedName>
        <fullName evidence="9">Expansin-like EG45 domain-containing protein</fullName>
    </recommendedName>
</protein>
<dbReference type="PRINTS" id="PR00829">
    <property type="entry name" value="LOLP1ALLERGN"/>
</dbReference>
<dbReference type="GO" id="GO:0005576">
    <property type="term" value="C:extracellular region"/>
    <property type="evidence" value="ECO:0007669"/>
    <property type="project" value="UniProtKB-SubCell"/>
</dbReference>
<dbReference type="InterPro" id="IPR007118">
    <property type="entry name" value="Expan_Lol_pI"/>
</dbReference>
<reference evidence="7" key="1">
    <citation type="journal article" date="2012" name="Nature">
        <title>The tomato genome sequence provides insights into fleshy fruit evolution.</title>
        <authorList>
            <consortium name="Tomato Genome Consortium"/>
        </authorList>
    </citation>
    <scope>NUCLEOTIDE SEQUENCE [LARGE SCALE GENOMIC DNA]</scope>
    <source>
        <strain evidence="7">cv. Heinz 1706</strain>
    </source>
</reference>
<reference evidence="7" key="2">
    <citation type="submission" date="2019-01" db="UniProtKB">
        <authorList>
            <consortium name="EnsemblPlants"/>
        </authorList>
    </citation>
    <scope>IDENTIFICATION</scope>
    <source>
        <strain evidence="7">cv. Heinz 1706</strain>
    </source>
</reference>
<keyword evidence="4" id="KW-1133">Transmembrane helix</keyword>
<dbReference type="PANTHER" id="PTHR31692">
    <property type="entry name" value="EXPANSIN-B3"/>
    <property type="match status" value="1"/>
</dbReference>
<feature type="domain" description="Expansin-like CBD" evidence="6">
    <location>
        <begin position="177"/>
        <end position="259"/>
    </location>
</feature>
<dbReference type="InterPro" id="IPR007117">
    <property type="entry name" value="Expansin_CBD"/>
</dbReference>
<dbReference type="InParanoid" id="A0A3Q7GNV6"/>
<evidence type="ECO:0000256" key="4">
    <source>
        <dbReference type="SAM" id="Phobius"/>
    </source>
</evidence>
<name>A0A3Q7GNV6_SOLLC</name>
<accession>A0A3Q7GNV6</accession>
<keyword evidence="8" id="KW-1185">Reference proteome</keyword>
<dbReference type="SMART" id="SM00837">
    <property type="entry name" value="DPBB_1"/>
    <property type="match status" value="1"/>
</dbReference>
<dbReference type="Gene3D" id="2.60.40.760">
    <property type="entry name" value="Expansin, cellulose-binding-like domain"/>
    <property type="match status" value="1"/>
</dbReference>
<evidence type="ECO:0000259" key="6">
    <source>
        <dbReference type="PROSITE" id="PS50843"/>
    </source>
</evidence>
<dbReference type="PRINTS" id="PR01225">
    <property type="entry name" value="EXPANSNFAMLY"/>
</dbReference>
<dbReference type="InterPro" id="IPR007112">
    <property type="entry name" value="Expansin/allergen_DPBB_dom"/>
</dbReference>
<dbReference type="OMA" id="HWNTAGI"/>
<dbReference type="SUPFAM" id="SSF50685">
    <property type="entry name" value="Barwin-like endoglucanases"/>
    <property type="match status" value="1"/>
</dbReference>
<dbReference type="PaxDb" id="4081-Solyc05g052330.1.1"/>
<evidence type="ECO:0008006" key="9">
    <source>
        <dbReference type="Google" id="ProtNLM"/>
    </source>
</evidence>
<evidence type="ECO:0000313" key="7">
    <source>
        <dbReference type="EnsemblPlants" id="Solyc05g052330.2.1"/>
    </source>
</evidence>
<keyword evidence="4" id="KW-0812">Transmembrane</keyword>
<dbReference type="InterPro" id="IPR036908">
    <property type="entry name" value="RlpA-like_sf"/>
</dbReference>
<dbReference type="Gene3D" id="2.40.40.10">
    <property type="entry name" value="RlpA-like domain"/>
    <property type="match status" value="1"/>
</dbReference>
<dbReference type="PANTHER" id="PTHR31692:SF127">
    <property type="entry name" value="EXPANSIN-B5-LIKE"/>
    <property type="match status" value="1"/>
</dbReference>
<evidence type="ECO:0000256" key="1">
    <source>
        <dbReference type="ARBA" id="ARBA00004613"/>
    </source>
</evidence>
<dbReference type="AlphaFoldDB" id="A0A3Q7GNV6"/>
<evidence type="ECO:0000256" key="3">
    <source>
        <dbReference type="RuleBase" id="RU003460"/>
    </source>
</evidence>
<dbReference type="EnsemblPlants" id="Solyc05g052330.2.1">
    <property type="protein sequence ID" value="Solyc05g052330.2.1"/>
    <property type="gene ID" value="Solyc05g052330.2"/>
</dbReference>
<comment type="subcellular location">
    <subcellularLocation>
        <location evidence="1">Secreted</location>
    </subcellularLocation>
</comment>
<dbReference type="GO" id="GO:0009653">
    <property type="term" value="P:anatomical structure morphogenesis"/>
    <property type="evidence" value="ECO:0007669"/>
    <property type="project" value="UniProtKB-ARBA"/>
</dbReference>
<comment type="similarity">
    <text evidence="3">Belongs to the expansin family.</text>
</comment>
<feature type="transmembrane region" description="Helical" evidence="4">
    <location>
        <begin position="12"/>
        <end position="28"/>
    </location>
</feature>
<proteinExistence type="inferred from homology"/>
<keyword evidence="4" id="KW-0472">Membrane</keyword>
<dbReference type="InterPro" id="IPR009009">
    <property type="entry name" value="RlpA-like_DPBB"/>
</dbReference>
<dbReference type="PROSITE" id="PS50843">
    <property type="entry name" value="EXPANSIN_CBD"/>
    <property type="match status" value="1"/>
</dbReference>
<evidence type="ECO:0000259" key="5">
    <source>
        <dbReference type="PROSITE" id="PS50842"/>
    </source>
</evidence>
<feature type="domain" description="Expansin-like EG45" evidence="5">
    <location>
        <begin position="59"/>
        <end position="168"/>
    </location>
</feature>
<dbReference type="Pfam" id="PF03330">
    <property type="entry name" value="DPBB_1"/>
    <property type="match status" value="1"/>
</dbReference>
<dbReference type="PROSITE" id="PS50842">
    <property type="entry name" value="EXPANSIN_EG45"/>
    <property type="match status" value="1"/>
</dbReference>
<dbReference type="Pfam" id="PF01357">
    <property type="entry name" value="Expansin_C"/>
    <property type="match status" value="1"/>
</dbReference>
<evidence type="ECO:0000256" key="2">
    <source>
        <dbReference type="ARBA" id="ARBA00022525"/>
    </source>
</evidence>
<keyword evidence="2" id="KW-0964">Secreted</keyword>
<organism evidence="7">
    <name type="scientific">Solanum lycopersicum</name>
    <name type="common">Tomato</name>
    <name type="synonym">Lycopersicon esculentum</name>
    <dbReference type="NCBI Taxonomy" id="4081"/>
    <lineage>
        <taxon>Eukaryota</taxon>
        <taxon>Viridiplantae</taxon>
        <taxon>Streptophyta</taxon>
        <taxon>Embryophyta</taxon>
        <taxon>Tracheophyta</taxon>
        <taxon>Spermatophyta</taxon>
        <taxon>Magnoliopsida</taxon>
        <taxon>eudicotyledons</taxon>
        <taxon>Gunneridae</taxon>
        <taxon>Pentapetalae</taxon>
        <taxon>asterids</taxon>
        <taxon>lamiids</taxon>
        <taxon>Solanales</taxon>
        <taxon>Solanaceae</taxon>
        <taxon>Solanoideae</taxon>
        <taxon>Solaneae</taxon>
        <taxon>Solanum</taxon>
        <taxon>Solanum subgen. Lycopersicon</taxon>
    </lineage>
</organism>
<dbReference type="InterPro" id="IPR005795">
    <property type="entry name" value="LolPI"/>
</dbReference>
<dbReference type="Proteomes" id="UP000004994">
    <property type="component" value="Chromosome 5"/>
</dbReference>
<evidence type="ECO:0000313" key="8">
    <source>
        <dbReference type="Proteomes" id="UP000004994"/>
    </source>
</evidence>
<dbReference type="InterPro" id="IPR036749">
    <property type="entry name" value="Expansin_CBD_sf"/>
</dbReference>
<dbReference type="SUPFAM" id="SSF49590">
    <property type="entry name" value="PHL pollen allergen"/>
    <property type="match status" value="1"/>
</dbReference>
<sequence length="277" mass="31181">MVMVSNFPKNKYILIFIYIVLDLVNFYSCQSFINSDLDATGFSLAVATWYGDPTGAGSGGACGLEDDVGKIPYNAMITAGNQVLFKHGLGCGACYQVLCNQNEECSQNPITVTLTDECPGTCNDDPIHFDLSGNAFGAMAKFGQADQLRSLGRIDIYYKRVSCDHKQNIMFKDPNPYFLAIAIEAQNGDGDLSLVEIKHTNSNEWLQMQQMFGATWSINIYPDTQIPPFSIRLTSQNKHQVEANNVIPINWQAREIYYSNDLRKFRYYKVKFWTSFV</sequence>
<dbReference type="Gramene" id="Solyc05g052330.2.1">
    <property type="protein sequence ID" value="Solyc05g052330.2.1"/>
    <property type="gene ID" value="Solyc05g052330.2"/>
</dbReference>